<proteinExistence type="predicted"/>
<accession>A0A645GT43</accession>
<dbReference type="AlphaFoldDB" id="A0A645GT43"/>
<reference evidence="1" key="1">
    <citation type="submission" date="2019-08" db="EMBL/GenBank/DDBJ databases">
        <authorList>
            <person name="Kucharzyk K."/>
            <person name="Murdoch R.W."/>
            <person name="Higgins S."/>
            <person name="Loffler F."/>
        </authorList>
    </citation>
    <scope>NUCLEOTIDE SEQUENCE</scope>
</reference>
<organism evidence="1">
    <name type="scientific">bioreactor metagenome</name>
    <dbReference type="NCBI Taxonomy" id="1076179"/>
    <lineage>
        <taxon>unclassified sequences</taxon>
        <taxon>metagenomes</taxon>
        <taxon>ecological metagenomes</taxon>
    </lineage>
</organism>
<evidence type="ECO:0000313" key="1">
    <source>
        <dbReference type="EMBL" id="MPN28969.1"/>
    </source>
</evidence>
<gene>
    <name evidence="1" type="ORF">SDC9_176416</name>
</gene>
<dbReference type="EMBL" id="VSSQ01079439">
    <property type="protein sequence ID" value="MPN28969.1"/>
    <property type="molecule type" value="Genomic_DNA"/>
</dbReference>
<comment type="caution">
    <text evidence="1">The sequence shown here is derived from an EMBL/GenBank/DDBJ whole genome shotgun (WGS) entry which is preliminary data.</text>
</comment>
<name>A0A645GT43_9ZZZZ</name>
<sequence length="96" mass="10874">MREYSEKDAEALFLRSLFLQMSRVPHRMVAAWESPGNIYFEPLPELNTKLKSSSAFGFFTETLATQEIVTDVGGIVQTHSGKFMLSDLEEVETLID</sequence>
<protein>
    <submittedName>
        <fullName evidence="1">Uncharacterized protein</fullName>
    </submittedName>
</protein>